<evidence type="ECO:0000256" key="1">
    <source>
        <dbReference type="ARBA" id="ARBA00004606"/>
    </source>
</evidence>
<dbReference type="PANTHER" id="PTHR12270:SF52">
    <property type="entry name" value="GLYCOSYLTRANSFERASE-LIKE PROTEIN GNT13-RELATED"/>
    <property type="match status" value="1"/>
</dbReference>
<dbReference type="GO" id="GO:0042285">
    <property type="term" value="F:xylosyltransferase activity"/>
    <property type="evidence" value="ECO:0007669"/>
    <property type="project" value="TreeGrafter"/>
</dbReference>
<organism evidence="8">
    <name type="scientific">Chlorella variabilis</name>
    <name type="common">Green alga</name>
    <dbReference type="NCBI Taxonomy" id="554065"/>
    <lineage>
        <taxon>Eukaryota</taxon>
        <taxon>Viridiplantae</taxon>
        <taxon>Chlorophyta</taxon>
        <taxon>core chlorophytes</taxon>
        <taxon>Trebouxiophyceae</taxon>
        <taxon>Chlorellales</taxon>
        <taxon>Chlorellaceae</taxon>
        <taxon>Chlorella clade</taxon>
        <taxon>Chlorella</taxon>
    </lineage>
</organism>
<protein>
    <submittedName>
        <fullName evidence="7">Expressed protein</fullName>
    </submittedName>
</protein>
<dbReference type="GO" id="GO:0016020">
    <property type="term" value="C:membrane"/>
    <property type="evidence" value="ECO:0007669"/>
    <property type="project" value="UniProtKB-SubCell"/>
</dbReference>
<proteinExistence type="predicted"/>
<dbReference type="GO" id="GO:0035269">
    <property type="term" value="P:protein O-linked glycosylation via mannose"/>
    <property type="evidence" value="ECO:0007669"/>
    <property type="project" value="TreeGrafter"/>
</dbReference>
<keyword evidence="8" id="KW-1185">Reference proteome</keyword>
<dbReference type="InParanoid" id="E1ZAB8"/>
<name>E1ZAB8_CHLVA</name>
<dbReference type="RefSeq" id="XP_005849338.1">
    <property type="nucleotide sequence ID" value="XM_005849276.1"/>
</dbReference>
<dbReference type="PANTHER" id="PTHR12270">
    <property type="entry name" value="GLYCOSYLTRANSFERASE-RELATED"/>
    <property type="match status" value="1"/>
</dbReference>
<dbReference type="AlphaFoldDB" id="E1ZAB8"/>
<keyword evidence="2" id="KW-0812">Transmembrane</keyword>
<evidence type="ECO:0000256" key="6">
    <source>
        <dbReference type="ARBA" id="ARBA00023180"/>
    </source>
</evidence>
<keyword evidence="3" id="KW-0735">Signal-anchor</keyword>
<accession>E1ZAB8</accession>
<dbReference type="eggNOG" id="KOG3765">
    <property type="taxonomic scope" value="Eukaryota"/>
</dbReference>
<keyword evidence="6" id="KW-0325">Glycoprotein</keyword>
<dbReference type="Proteomes" id="UP000008141">
    <property type="component" value="Unassembled WGS sequence"/>
</dbReference>
<reference evidence="7 8" key="1">
    <citation type="journal article" date="2010" name="Plant Cell">
        <title>The Chlorella variabilis NC64A genome reveals adaptation to photosymbiosis, coevolution with viruses, and cryptic sex.</title>
        <authorList>
            <person name="Blanc G."/>
            <person name="Duncan G."/>
            <person name="Agarkova I."/>
            <person name="Borodovsky M."/>
            <person name="Gurnon J."/>
            <person name="Kuo A."/>
            <person name="Lindquist E."/>
            <person name="Lucas S."/>
            <person name="Pangilinan J."/>
            <person name="Polle J."/>
            <person name="Salamov A."/>
            <person name="Terry A."/>
            <person name="Yamada T."/>
            <person name="Dunigan D.D."/>
            <person name="Grigoriev I.V."/>
            <person name="Claverie J.M."/>
            <person name="Van Etten J.L."/>
        </authorList>
    </citation>
    <scope>NUCLEOTIDE SEQUENCE [LARGE SCALE GENOMIC DNA]</scope>
    <source>
        <strain evidence="7 8">NC64A</strain>
    </source>
</reference>
<evidence type="ECO:0000256" key="4">
    <source>
        <dbReference type="ARBA" id="ARBA00022989"/>
    </source>
</evidence>
<dbReference type="Pfam" id="PF13896">
    <property type="entry name" value="Glyco_transf_49"/>
    <property type="match status" value="1"/>
</dbReference>
<dbReference type="KEGG" id="cvr:CHLNCDRAFT_143724"/>
<dbReference type="InterPro" id="IPR051292">
    <property type="entry name" value="Xyl/GlcA_transferase"/>
</dbReference>
<evidence type="ECO:0000313" key="7">
    <source>
        <dbReference type="EMBL" id="EFN57236.1"/>
    </source>
</evidence>
<feature type="non-terminal residue" evidence="7">
    <location>
        <position position="429"/>
    </location>
</feature>
<evidence type="ECO:0000256" key="2">
    <source>
        <dbReference type="ARBA" id="ARBA00022692"/>
    </source>
</evidence>
<dbReference type="EMBL" id="GL433840">
    <property type="protein sequence ID" value="EFN57236.1"/>
    <property type="molecule type" value="Genomic_DNA"/>
</dbReference>
<dbReference type="GO" id="GO:0015020">
    <property type="term" value="F:glucuronosyltransferase activity"/>
    <property type="evidence" value="ECO:0007669"/>
    <property type="project" value="TreeGrafter"/>
</dbReference>
<evidence type="ECO:0000256" key="5">
    <source>
        <dbReference type="ARBA" id="ARBA00023136"/>
    </source>
</evidence>
<sequence>MTISNPLGPAFSAARYGPLNCSDPNANGPLAYIGQPEVSTDEFGVILVPNDMCSIDWEQSGYNNPATKLTLTPDALVTIRSLYVDCEGAEEIGTLLNVPYVSGAAVNVTIDESYGAWDLPSPLVIDGTQGASATIEVLDATAGFGQPWNINNWPFVYVVQLCETSAAVCAQLLGREPGGQPDGGAGLGPGGGGGGTPHGSLAFGLGGGIDSSLSAAEISQQLTPGSSGRGPFDLSKYPGFCRKMRPPNVPVLTVQRMWLSGRQRNYTDVSLVTQLSADRLYMLEGQCGAWGSIIAAAVHVPLMQGKIVSELPELEGKDVGAPLEIISEFHERMERRARATDHSRWFETSISYRIPYEEGFEPYVLVQRRFVPWYDERFKGYRKNKVVHLMHMFRLGVEFASTPHGYVVHSPHPVANSWNTTQATGFWYK</sequence>
<dbReference type="OrthoDB" id="504995at2759"/>
<evidence type="ECO:0000256" key="3">
    <source>
        <dbReference type="ARBA" id="ARBA00022968"/>
    </source>
</evidence>
<keyword evidence="5" id="KW-0472">Membrane</keyword>
<dbReference type="GeneID" id="17356765"/>
<gene>
    <name evidence="7" type="ORF">CHLNCDRAFT_143724</name>
</gene>
<keyword evidence="4" id="KW-1133">Transmembrane helix</keyword>
<evidence type="ECO:0000313" key="8">
    <source>
        <dbReference type="Proteomes" id="UP000008141"/>
    </source>
</evidence>
<comment type="subcellular location">
    <subcellularLocation>
        <location evidence="1">Membrane</location>
        <topology evidence="1">Single-pass type II membrane protein</topology>
    </subcellularLocation>
</comment>